<dbReference type="OrthoDB" id="886570at2"/>
<dbReference type="RefSeq" id="WP_124694358.1">
    <property type="nucleotide sequence ID" value="NZ_JBHUFE010000016.1"/>
</dbReference>
<proteinExistence type="inferred from homology"/>
<feature type="transmembrane region" description="Helical" evidence="7">
    <location>
        <begin position="103"/>
        <end position="120"/>
    </location>
</feature>
<dbReference type="AlphaFoldDB" id="A0A3N9PEG8"/>
<dbReference type="Pfam" id="PF07681">
    <property type="entry name" value="DoxX"/>
    <property type="match status" value="1"/>
</dbReference>
<comment type="caution">
    <text evidence="8">The sequence shown here is derived from an EMBL/GenBank/DDBJ whole genome shotgun (WGS) entry which is preliminary data.</text>
</comment>
<keyword evidence="6 7" id="KW-0472">Membrane</keyword>
<keyword evidence="3" id="KW-1003">Cell membrane</keyword>
<dbReference type="InterPro" id="IPR051907">
    <property type="entry name" value="DoxX-like_oxidoreductase"/>
</dbReference>
<evidence type="ECO:0000256" key="5">
    <source>
        <dbReference type="ARBA" id="ARBA00022989"/>
    </source>
</evidence>
<gene>
    <name evidence="8" type="ORF">EH198_04795</name>
</gene>
<evidence type="ECO:0000256" key="6">
    <source>
        <dbReference type="ARBA" id="ARBA00023136"/>
    </source>
</evidence>
<evidence type="ECO:0000313" key="9">
    <source>
        <dbReference type="Proteomes" id="UP000282529"/>
    </source>
</evidence>
<keyword evidence="9" id="KW-1185">Reference proteome</keyword>
<feature type="transmembrane region" description="Helical" evidence="7">
    <location>
        <begin position="72"/>
        <end position="91"/>
    </location>
</feature>
<name>A0A3N9PEG8_9BACL</name>
<dbReference type="PANTHER" id="PTHR33452:SF1">
    <property type="entry name" value="INNER MEMBRANE PROTEIN YPHA-RELATED"/>
    <property type="match status" value="1"/>
</dbReference>
<reference evidence="8 9" key="1">
    <citation type="submission" date="2018-11" db="EMBL/GenBank/DDBJ databases">
        <title>Genome sequence of strain 7197.</title>
        <authorList>
            <person name="Gao J."/>
            <person name="Sun J."/>
        </authorList>
    </citation>
    <scope>NUCLEOTIDE SEQUENCE [LARGE SCALE GENOMIC DNA]</scope>
    <source>
        <strain evidence="8 9">7197</strain>
    </source>
</reference>
<sequence length="131" mass="13659">MKNTVTILMRVVLGVLFLAHGISKLQMGLGNVAGWFESIGVPGFLAYVVAAVELIGGVMLILGLFTRYVSVVLIAVLVGAVFTAKLSAGLLGNGQSAGYELDLAFILIALYLAVAGRTGLSLDSALFDKEN</sequence>
<evidence type="ECO:0000256" key="4">
    <source>
        <dbReference type="ARBA" id="ARBA00022692"/>
    </source>
</evidence>
<dbReference type="PANTHER" id="PTHR33452">
    <property type="entry name" value="OXIDOREDUCTASE CATD-RELATED"/>
    <property type="match status" value="1"/>
</dbReference>
<protein>
    <submittedName>
        <fullName evidence="8">DoxX family protein</fullName>
    </submittedName>
</protein>
<keyword evidence="5 7" id="KW-1133">Transmembrane helix</keyword>
<evidence type="ECO:0000313" key="8">
    <source>
        <dbReference type="EMBL" id="RQW13717.1"/>
    </source>
</evidence>
<organism evidence="8 9">
    <name type="scientific">Paenibacillus rhizophilus</name>
    <dbReference type="NCBI Taxonomy" id="1850366"/>
    <lineage>
        <taxon>Bacteria</taxon>
        <taxon>Bacillati</taxon>
        <taxon>Bacillota</taxon>
        <taxon>Bacilli</taxon>
        <taxon>Bacillales</taxon>
        <taxon>Paenibacillaceae</taxon>
        <taxon>Paenibacillus</taxon>
    </lineage>
</organism>
<dbReference type="InterPro" id="IPR032808">
    <property type="entry name" value="DoxX"/>
</dbReference>
<dbReference type="EMBL" id="RQPI01000001">
    <property type="protein sequence ID" value="RQW13717.1"/>
    <property type="molecule type" value="Genomic_DNA"/>
</dbReference>
<evidence type="ECO:0000256" key="7">
    <source>
        <dbReference type="SAM" id="Phobius"/>
    </source>
</evidence>
<comment type="similarity">
    <text evidence="2">Belongs to the DoxX family.</text>
</comment>
<dbReference type="Proteomes" id="UP000282529">
    <property type="component" value="Unassembled WGS sequence"/>
</dbReference>
<evidence type="ECO:0000256" key="3">
    <source>
        <dbReference type="ARBA" id="ARBA00022475"/>
    </source>
</evidence>
<accession>A0A3N9PEG8</accession>
<evidence type="ECO:0000256" key="2">
    <source>
        <dbReference type="ARBA" id="ARBA00006679"/>
    </source>
</evidence>
<feature type="transmembrane region" description="Helical" evidence="7">
    <location>
        <begin position="45"/>
        <end position="65"/>
    </location>
</feature>
<dbReference type="GO" id="GO:0005886">
    <property type="term" value="C:plasma membrane"/>
    <property type="evidence" value="ECO:0007669"/>
    <property type="project" value="UniProtKB-SubCell"/>
</dbReference>
<evidence type="ECO:0000256" key="1">
    <source>
        <dbReference type="ARBA" id="ARBA00004651"/>
    </source>
</evidence>
<comment type="subcellular location">
    <subcellularLocation>
        <location evidence="1">Cell membrane</location>
        <topology evidence="1">Multi-pass membrane protein</topology>
    </subcellularLocation>
</comment>
<keyword evidence="4 7" id="KW-0812">Transmembrane</keyword>